<dbReference type="EMBL" id="OW240918">
    <property type="protein sequence ID" value="CAH2306900.1"/>
    <property type="molecule type" value="Genomic_DNA"/>
</dbReference>
<feature type="domain" description="Retrotransposon gag" evidence="2">
    <location>
        <begin position="128"/>
        <end position="192"/>
    </location>
</feature>
<feature type="transmembrane region" description="Helical" evidence="1">
    <location>
        <begin position="97"/>
        <end position="117"/>
    </location>
</feature>
<accession>A0AAD1STM5</accession>
<organism evidence="3 4">
    <name type="scientific">Pelobates cultripes</name>
    <name type="common">Western spadefoot toad</name>
    <dbReference type="NCBI Taxonomy" id="61616"/>
    <lineage>
        <taxon>Eukaryota</taxon>
        <taxon>Metazoa</taxon>
        <taxon>Chordata</taxon>
        <taxon>Craniata</taxon>
        <taxon>Vertebrata</taxon>
        <taxon>Euteleostomi</taxon>
        <taxon>Amphibia</taxon>
        <taxon>Batrachia</taxon>
        <taxon>Anura</taxon>
        <taxon>Pelobatoidea</taxon>
        <taxon>Pelobatidae</taxon>
        <taxon>Pelobates</taxon>
    </lineage>
</organism>
<evidence type="ECO:0000259" key="2">
    <source>
        <dbReference type="Pfam" id="PF03732"/>
    </source>
</evidence>
<keyword evidence="1" id="KW-0472">Membrane</keyword>
<evidence type="ECO:0000313" key="3">
    <source>
        <dbReference type="EMBL" id="CAH2306900.1"/>
    </source>
</evidence>
<evidence type="ECO:0000256" key="1">
    <source>
        <dbReference type="SAM" id="Phobius"/>
    </source>
</evidence>
<dbReference type="InterPro" id="IPR005162">
    <property type="entry name" value="Retrotrans_gag_dom"/>
</dbReference>
<gene>
    <name evidence="3" type="ORF">PECUL_23A027945</name>
</gene>
<name>A0AAD1STM5_PELCU</name>
<keyword evidence="4" id="KW-1185">Reference proteome</keyword>
<evidence type="ECO:0000313" key="4">
    <source>
        <dbReference type="Proteomes" id="UP001295444"/>
    </source>
</evidence>
<sequence>MPLFATPHGKAPAETLADSCLLDSSRQIRNIRNRRTEPIWSPQASVYNQSINPCKNCRLKSLPLYPELHKHFLMLIWYPCQRTNLSLQNLRYHCLNISLEIDTSIILLLWLVIYYLIYYCDAVKIRTVITLLSGPPQEWANDLLCIDDPSIQTWTAFDEAMTAMYDDPNRQDTAQTAIRALCQGRRPVKEYIT</sequence>
<proteinExistence type="predicted"/>
<reference evidence="3" key="1">
    <citation type="submission" date="2022-03" db="EMBL/GenBank/DDBJ databases">
        <authorList>
            <person name="Alioto T."/>
            <person name="Alioto T."/>
            <person name="Gomez Garrido J."/>
        </authorList>
    </citation>
    <scope>NUCLEOTIDE SEQUENCE</scope>
</reference>
<dbReference type="Pfam" id="PF03732">
    <property type="entry name" value="Retrotrans_gag"/>
    <property type="match status" value="1"/>
</dbReference>
<dbReference type="AlphaFoldDB" id="A0AAD1STM5"/>
<dbReference type="Proteomes" id="UP001295444">
    <property type="component" value="Chromosome 07"/>
</dbReference>
<protein>
    <recommendedName>
        <fullName evidence="2">Retrotransposon gag domain-containing protein</fullName>
    </recommendedName>
</protein>
<keyword evidence="1" id="KW-1133">Transmembrane helix</keyword>
<keyword evidence="1" id="KW-0812">Transmembrane</keyword>